<evidence type="ECO:0000256" key="2">
    <source>
        <dbReference type="ARBA" id="ARBA00006304"/>
    </source>
</evidence>
<proteinExistence type="inferred from homology"/>
<dbReference type="GO" id="GO:0009279">
    <property type="term" value="C:cell outer membrane"/>
    <property type="evidence" value="ECO:0007669"/>
    <property type="project" value="UniProtKB-SubCell"/>
</dbReference>
<evidence type="ECO:0000256" key="5">
    <source>
        <dbReference type="ARBA" id="ARBA00023136"/>
    </source>
</evidence>
<evidence type="ECO:0000256" key="1">
    <source>
        <dbReference type="ARBA" id="ARBA00004442"/>
    </source>
</evidence>
<accession>A0A7G7XJ30</accession>
<dbReference type="InterPro" id="IPR005644">
    <property type="entry name" value="NolW-like"/>
</dbReference>
<dbReference type="PANTHER" id="PTHR30604:SF1">
    <property type="entry name" value="DNA UTILIZATION PROTEIN HOFQ"/>
    <property type="match status" value="1"/>
</dbReference>
<evidence type="ECO:0000256" key="6">
    <source>
        <dbReference type="ARBA" id="ARBA00023237"/>
    </source>
</evidence>
<organism evidence="10 11">
    <name type="scientific">Pseudomonas protegens</name>
    <dbReference type="NCBI Taxonomy" id="380021"/>
    <lineage>
        <taxon>Bacteria</taxon>
        <taxon>Pseudomonadati</taxon>
        <taxon>Pseudomonadota</taxon>
        <taxon>Gammaproteobacteria</taxon>
        <taxon>Pseudomonadales</taxon>
        <taxon>Pseudomonadaceae</taxon>
        <taxon>Pseudomonas</taxon>
    </lineage>
</organism>
<keyword evidence="6" id="KW-0998">Cell outer membrane</keyword>
<dbReference type="InterPro" id="IPR001775">
    <property type="entry name" value="GspD/PilQ"/>
</dbReference>
<feature type="domain" description="Secretin/TonB short N-terminal" evidence="9">
    <location>
        <begin position="88"/>
        <end position="136"/>
    </location>
</feature>
<sequence>MNRTVSAIGVALGMALLAPLVGAAELTTTAVAKAARVSAALQAGDATPPHSVGGAVAGAAYGGARLSLNFQDIEVRSVLQLIADFTGLNLVASDTVQGSITLRLQSVPWDQALDLVLKTKGLDKRQVGDVLLVAPADEMAARERQELESQRQLQDLAPLRRELLQVNYAKAADIAKLFHSVTGAEDRAGERGSITVDERTNNIIAYQTQERLDELRRIVGQLDVAVRQVMVEANLDYNKSLGVRWGGSLPNRGNWHASGVQGGGSSAVEAPGTSNAPFVDLGAVANTSGIGIAYITDNVLLDLELSAMEKTGNGEIVSQPRVVTSDKETARILKGTEIPYQEASSSGATSVSFREASLSLEVTPQITPDNRIIMEVKVTKDEPDYLNKVQDVPPIKKNEVNAKVLVRDGETIVIGGVFSNTQSKVVDKVPFLGDVPYLGRLFRRDVVSEKKSELLVFLTPRIMNNQAIAVSR</sequence>
<feature type="chain" id="PRO_5030163389" evidence="8">
    <location>
        <begin position="24"/>
        <end position="472"/>
    </location>
</feature>
<evidence type="ECO:0000256" key="4">
    <source>
        <dbReference type="ARBA" id="ARBA00022729"/>
    </source>
</evidence>
<keyword evidence="5" id="KW-0472">Membrane</keyword>
<dbReference type="Proteomes" id="UP000515277">
    <property type="component" value="Chromosome"/>
</dbReference>
<dbReference type="InterPro" id="IPR013355">
    <property type="entry name" value="Pilus_4_PilQ"/>
</dbReference>
<evidence type="ECO:0000256" key="8">
    <source>
        <dbReference type="SAM" id="SignalP"/>
    </source>
</evidence>
<dbReference type="InterPro" id="IPR011662">
    <property type="entry name" value="Secretin/TonB_short_N"/>
</dbReference>
<dbReference type="InterPro" id="IPR038591">
    <property type="entry name" value="NolW-like_sf"/>
</dbReference>
<dbReference type="FunFam" id="3.30.1370.130:FF:000001">
    <property type="entry name" value="Type IV pilus secretin PilQ"/>
    <property type="match status" value="1"/>
</dbReference>
<dbReference type="Pfam" id="PF03958">
    <property type="entry name" value="Secretin_N"/>
    <property type="match status" value="1"/>
</dbReference>
<comment type="subcellular location">
    <subcellularLocation>
        <location evidence="1 7">Cell outer membrane</location>
    </subcellularLocation>
</comment>
<dbReference type="SMART" id="SM00965">
    <property type="entry name" value="STN"/>
    <property type="match status" value="1"/>
</dbReference>
<feature type="signal peptide" evidence="8">
    <location>
        <begin position="1"/>
        <end position="23"/>
    </location>
</feature>
<comment type="similarity">
    <text evidence="2">Belongs to the bacterial secretin family. PilQ subfamily.</text>
</comment>
<dbReference type="InterPro" id="IPR051808">
    <property type="entry name" value="Type_IV_pilus_biogenesis"/>
</dbReference>
<evidence type="ECO:0000313" key="10">
    <source>
        <dbReference type="EMBL" id="QNH79975.1"/>
    </source>
</evidence>
<keyword evidence="4 8" id="KW-0732">Signal</keyword>
<keyword evidence="3 7" id="KW-0813">Transport</keyword>
<dbReference type="Gene3D" id="3.30.1370.120">
    <property type="match status" value="1"/>
</dbReference>
<name>A0A7G7XJ30_9PSED</name>
<gene>
    <name evidence="10" type="ORF">GGI48_12695</name>
</gene>
<dbReference type="Pfam" id="PF07660">
    <property type="entry name" value="STN"/>
    <property type="match status" value="1"/>
</dbReference>
<protein>
    <submittedName>
        <fullName evidence="10">Type IV pilus secretin PilQ family protein</fullName>
    </submittedName>
</protein>
<evidence type="ECO:0000259" key="9">
    <source>
        <dbReference type="SMART" id="SM00965"/>
    </source>
</evidence>
<evidence type="ECO:0000256" key="7">
    <source>
        <dbReference type="RuleBase" id="RU004004"/>
    </source>
</evidence>
<dbReference type="PANTHER" id="PTHR30604">
    <property type="entry name" value="PROTEIN TRANSPORT PROTEIN HOFQ"/>
    <property type="match status" value="1"/>
</dbReference>
<dbReference type="GO" id="GO:0009306">
    <property type="term" value="P:protein secretion"/>
    <property type="evidence" value="ECO:0007669"/>
    <property type="project" value="InterPro"/>
</dbReference>
<dbReference type="PROSITE" id="PS00875">
    <property type="entry name" value="T2SP_D"/>
    <property type="match status" value="1"/>
</dbReference>
<dbReference type="AlphaFoldDB" id="A0A7G7XJ30"/>
<reference evidence="11" key="1">
    <citation type="journal article" date="2020" name="Microbiol. Resour. Announc.">
        <title>Complete genome sequences of four natural Pseudomonas isolates that catabolize a wide range of aromatic compounds relevant to lignin valorization.</title>
        <authorList>
            <person name="Hatmaker E.A."/>
            <person name="Presley G."/>
            <person name="Cannon O."/>
            <person name="Guss A.M."/>
            <person name="Elkins J.G."/>
        </authorList>
    </citation>
    <scope>NUCLEOTIDE SEQUENCE [LARGE SCALE GENOMIC DNA]</scope>
    <source>
        <strain evidence="11">H1F5C</strain>
    </source>
</reference>
<dbReference type="Gene3D" id="3.30.1370.130">
    <property type="match status" value="1"/>
</dbReference>
<dbReference type="InterPro" id="IPR004845">
    <property type="entry name" value="T2SS_GspD_CS"/>
</dbReference>
<evidence type="ECO:0000256" key="3">
    <source>
        <dbReference type="ARBA" id="ARBA00022448"/>
    </source>
</evidence>
<dbReference type="NCBIfam" id="TIGR02515">
    <property type="entry name" value="IV_pilus_PilQ"/>
    <property type="match status" value="1"/>
</dbReference>
<dbReference type="EMBL" id="CP060201">
    <property type="protein sequence ID" value="QNH79975.1"/>
    <property type="molecule type" value="Genomic_DNA"/>
</dbReference>
<evidence type="ECO:0000313" key="11">
    <source>
        <dbReference type="Proteomes" id="UP000515277"/>
    </source>
</evidence>
<dbReference type="PRINTS" id="PR00811">
    <property type="entry name" value="BCTERIALGSPD"/>
</dbReference>
<dbReference type="Pfam" id="PF00263">
    <property type="entry name" value="Secretin"/>
    <property type="match status" value="1"/>
</dbReference>
<dbReference type="InterPro" id="IPR004846">
    <property type="entry name" value="T2SS/T3SS_dom"/>
</dbReference>